<sequence>MESGRTGADGVRRGGAFVVDRRTALRSAAVFGVSAGLAVLGAESARAVTGVTTTAFTRPTGTGIYAYENLGVSGNNLVAAMNAAMSRARSQGISKPTLTLPAGVFETHGFGQSANNCGFLVPQNLSIVGSGPSTVLRVAENSLTSAQASVPLKLMILPKGSGVLLSQFTLQGLPQRGKIYEGINVYGCSSPVLRDIKVTGVPGNFNSPPGETFGININGGSGAKLYRVEVDGRDGSGKKVGACGIGVNNSSGVELHDCYTHHMGFSHGVSLWQSTGVTTWNHRSEYNGTALNAGGSYGSLGCGINHEKSTNTTHYSVRLGNNTHSELRYYAVPYKSTDPHSGDTRGHRVSTLTLTDTDGFRVRIDNTQSTLPALSSAPTPHYYYT</sequence>
<dbReference type="InterPro" id="IPR006311">
    <property type="entry name" value="TAT_signal"/>
</dbReference>
<accession>A0A917SN10</accession>
<dbReference type="InterPro" id="IPR011050">
    <property type="entry name" value="Pectin_lyase_fold/virulence"/>
</dbReference>
<name>A0A917SN10_9ACTN</name>
<evidence type="ECO:0000313" key="2">
    <source>
        <dbReference type="Proteomes" id="UP000655208"/>
    </source>
</evidence>
<dbReference type="PROSITE" id="PS51318">
    <property type="entry name" value="TAT"/>
    <property type="match status" value="1"/>
</dbReference>
<comment type="caution">
    <text evidence="1">The sequence shown here is derived from an EMBL/GenBank/DDBJ whole genome shotgun (WGS) entry which is preliminary data.</text>
</comment>
<dbReference type="Proteomes" id="UP000655208">
    <property type="component" value="Unassembled WGS sequence"/>
</dbReference>
<evidence type="ECO:0000313" key="1">
    <source>
        <dbReference type="EMBL" id="GGL87365.1"/>
    </source>
</evidence>
<protein>
    <submittedName>
        <fullName evidence="1">Uncharacterized protein</fullName>
    </submittedName>
</protein>
<dbReference type="SUPFAM" id="SSF51126">
    <property type="entry name" value="Pectin lyase-like"/>
    <property type="match status" value="1"/>
</dbReference>
<dbReference type="AlphaFoldDB" id="A0A917SN10"/>
<dbReference type="EMBL" id="BMNA01000001">
    <property type="protein sequence ID" value="GGL87365.1"/>
    <property type="molecule type" value="Genomic_DNA"/>
</dbReference>
<proteinExistence type="predicted"/>
<reference evidence="1" key="1">
    <citation type="journal article" date="2014" name="Int. J. Syst. Evol. Microbiol.">
        <title>Complete genome sequence of Corynebacterium casei LMG S-19264T (=DSM 44701T), isolated from a smear-ripened cheese.</title>
        <authorList>
            <consortium name="US DOE Joint Genome Institute (JGI-PGF)"/>
            <person name="Walter F."/>
            <person name="Albersmeier A."/>
            <person name="Kalinowski J."/>
            <person name="Ruckert C."/>
        </authorList>
    </citation>
    <scope>NUCLEOTIDE SEQUENCE</scope>
    <source>
        <strain evidence="1">CGMCC 4.7308</strain>
    </source>
</reference>
<reference evidence="1" key="2">
    <citation type="submission" date="2020-09" db="EMBL/GenBank/DDBJ databases">
        <authorList>
            <person name="Sun Q."/>
            <person name="Zhou Y."/>
        </authorList>
    </citation>
    <scope>NUCLEOTIDE SEQUENCE</scope>
    <source>
        <strain evidence="1">CGMCC 4.7308</strain>
    </source>
</reference>
<dbReference type="RefSeq" id="WP_188939775.1">
    <property type="nucleotide sequence ID" value="NZ_BMNA01000001.1"/>
</dbReference>
<dbReference type="InterPro" id="IPR012334">
    <property type="entry name" value="Pectin_lyas_fold"/>
</dbReference>
<gene>
    <name evidence="1" type="ORF">GCM10011594_03680</name>
</gene>
<organism evidence="1 2">
    <name type="scientific">Nakamurella endophytica</name>
    <dbReference type="NCBI Taxonomy" id="1748367"/>
    <lineage>
        <taxon>Bacteria</taxon>
        <taxon>Bacillati</taxon>
        <taxon>Actinomycetota</taxon>
        <taxon>Actinomycetes</taxon>
        <taxon>Nakamurellales</taxon>
        <taxon>Nakamurellaceae</taxon>
        <taxon>Nakamurella</taxon>
    </lineage>
</organism>
<dbReference type="Gene3D" id="2.160.20.10">
    <property type="entry name" value="Single-stranded right-handed beta-helix, Pectin lyase-like"/>
    <property type="match status" value="1"/>
</dbReference>
<keyword evidence="2" id="KW-1185">Reference proteome</keyword>